<evidence type="ECO:0000256" key="1">
    <source>
        <dbReference type="ARBA" id="ARBA00022729"/>
    </source>
</evidence>
<dbReference type="Gene3D" id="2.60.40.2030">
    <property type="match status" value="2"/>
</dbReference>
<dbReference type="PRINTS" id="PR00313">
    <property type="entry name" value="CABNDNGRPT"/>
</dbReference>
<organism evidence="5 6">
    <name type="scientific">Sphingomonas oligophenolica</name>
    <dbReference type="NCBI Taxonomy" id="301154"/>
    <lineage>
        <taxon>Bacteria</taxon>
        <taxon>Pseudomonadati</taxon>
        <taxon>Pseudomonadota</taxon>
        <taxon>Alphaproteobacteria</taxon>
        <taxon>Sphingomonadales</taxon>
        <taxon>Sphingomonadaceae</taxon>
        <taxon>Sphingomonas</taxon>
    </lineage>
</organism>
<proteinExistence type="predicted"/>
<gene>
    <name evidence="5" type="ORF">EAH84_07365</name>
</gene>
<keyword evidence="3" id="KW-0106">Calcium</keyword>
<evidence type="ECO:0000313" key="5">
    <source>
        <dbReference type="EMBL" id="TPG13209.1"/>
    </source>
</evidence>
<dbReference type="Gene3D" id="2.150.10.10">
    <property type="entry name" value="Serralysin-like metalloprotease, C-terminal"/>
    <property type="match status" value="2"/>
</dbReference>
<evidence type="ECO:0000256" key="2">
    <source>
        <dbReference type="ARBA" id="ARBA00022737"/>
    </source>
</evidence>
<dbReference type="PANTHER" id="PTHR46682:SF1">
    <property type="entry name" value="ADHESION G-PROTEIN COUPLED RECEPTOR V1"/>
    <property type="match status" value="1"/>
</dbReference>
<dbReference type="InterPro" id="IPR003644">
    <property type="entry name" value="Calx_beta"/>
</dbReference>
<dbReference type="InterPro" id="IPR038081">
    <property type="entry name" value="CalX-like_sf"/>
</dbReference>
<dbReference type="InterPro" id="IPR026919">
    <property type="entry name" value="ADGRV1"/>
</dbReference>
<reference evidence="5 6" key="1">
    <citation type="journal article" date="2019" name="Environ. Microbiol.">
        <title>Species interactions and distinct microbial communities in high Arctic permafrost affected cryosols are associated with the CH4 and CO2 gas fluxes.</title>
        <authorList>
            <person name="Altshuler I."/>
            <person name="Hamel J."/>
            <person name="Turney S."/>
            <person name="Magnuson E."/>
            <person name="Levesque R."/>
            <person name="Greer C."/>
            <person name="Whyte L.G."/>
        </authorList>
    </citation>
    <scope>NUCLEOTIDE SEQUENCE [LARGE SCALE GENOMIC DNA]</scope>
    <source>
        <strain evidence="5 6">S5.1</strain>
    </source>
</reference>
<dbReference type="GO" id="GO:0016020">
    <property type="term" value="C:membrane"/>
    <property type="evidence" value="ECO:0007669"/>
    <property type="project" value="InterPro"/>
</dbReference>
<name>A0A502CM47_9SPHN</name>
<keyword evidence="2" id="KW-0677">Repeat</keyword>
<dbReference type="GO" id="GO:0005509">
    <property type="term" value="F:calcium ion binding"/>
    <property type="evidence" value="ECO:0007669"/>
    <property type="project" value="InterPro"/>
</dbReference>
<dbReference type="SUPFAM" id="SSF141072">
    <property type="entry name" value="CalX-like"/>
    <property type="match status" value="2"/>
</dbReference>
<dbReference type="AlphaFoldDB" id="A0A502CM47"/>
<dbReference type="InterPro" id="IPR001343">
    <property type="entry name" value="Hemolysn_Ca-bd"/>
</dbReference>
<protein>
    <recommendedName>
        <fullName evidence="4">Calx-beta domain-containing protein</fullName>
    </recommendedName>
</protein>
<dbReference type="Pfam" id="PF03160">
    <property type="entry name" value="Calx-beta"/>
    <property type="match status" value="2"/>
</dbReference>
<dbReference type="Proteomes" id="UP000318413">
    <property type="component" value="Unassembled WGS sequence"/>
</dbReference>
<feature type="domain" description="Calx-beta" evidence="4">
    <location>
        <begin position="117"/>
        <end position="223"/>
    </location>
</feature>
<dbReference type="EMBL" id="RCZK01000004">
    <property type="protein sequence ID" value="TPG13209.1"/>
    <property type="molecule type" value="Genomic_DNA"/>
</dbReference>
<dbReference type="InterPro" id="IPR011049">
    <property type="entry name" value="Serralysin-like_metalloprot_C"/>
</dbReference>
<dbReference type="SUPFAM" id="SSF51120">
    <property type="entry name" value="beta-Roll"/>
    <property type="match status" value="2"/>
</dbReference>
<keyword evidence="6" id="KW-1185">Reference proteome</keyword>
<accession>A0A502CM47</accession>
<dbReference type="Pfam" id="PF00353">
    <property type="entry name" value="HemolysinCabind"/>
    <property type="match status" value="4"/>
</dbReference>
<dbReference type="OrthoDB" id="9809583at2"/>
<dbReference type="RefSeq" id="WP_140869991.1">
    <property type="nucleotide sequence ID" value="NZ_RCZK01000004.1"/>
</dbReference>
<keyword evidence="1" id="KW-0732">Signal</keyword>
<comment type="caution">
    <text evidence="5">The sequence shown here is derived from an EMBL/GenBank/DDBJ whole genome shotgun (WGS) entry which is preliminary data.</text>
</comment>
<evidence type="ECO:0000313" key="6">
    <source>
        <dbReference type="Proteomes" id="UP000318413"/>
    </source>
</evidence>
<dbReference type="SMART" id="SM00237">
    <property type="entry name" value="Calx_beta"/>
    <property type="match status" value="1"/>
</dbReference>
<dbReference type="GO" id="GO:0004930">
    <property type="term" value="F:G protein-coupled receptor activity"/>
    <property type="evidence" value="ECO:0007669"/>
    <property type="project" value="InterPro"/>
</dbReference>
<sequence>MVAPGYSITPLSFTEPAAGTATVTIRVTRGDSTNAESLELQIITKTGAPLFGTAEDVDFDFTGYANPNGAHTTSYQFAAGEAFHDFTFGVVGGDGLEGTETFTIKLFGGTNGTNLSFTGNINDPGGPVGSLAIAALTQNEGSGGGTTDFAFTVTRSGSTTGAASATYTIANGTTDANDFVFDAQHPQTGTVNFAAGASTAMVHVPIAADSVVEGDETFTVTLSNATNATIGTAQGTGTISNDDAAIMPAPAPAPAPAPPPNPNGVYVLQGSTPDTVAGGDGDDTYIVQNPRVTIVEKPGEGNDTVYTSISYALDGGSSIETLSTQDQKGTDPINLVGNSFAQYVIGNFANNVLNGNGGADTLIGLKGNDTYAIADPNAVIIENPGEGTDTVYTSVSYALPGSAEIEVLSVATQQGTDNLNLIGNGFSQAIIGNFGNNVLNGNGGIDTLIGLKGNDTYVVGNAASVVIENAGEGFDTVYASVSYSLANGQSIEVLSAQSQGGTEAINLTGNELAQAVIGNNGANVLNGGGGADALYGLGGDDTFAFTTALGNGNVAAIADFGNGADKIALSSSIFGGMASGTLSASNFVIGAAATTAEQHIVYNQATGQLFYDADGSGAGAAVLFATVAPGTVITANMIAVV</sequence>
<evidence type="ECO:0000259" key="4">
    <source>
        <dbReference type="SMART" id="SM00237"/>
    </source>
</evidence>
<evidence type="ECO:0000256" key="3">
    <source>
        <dbReference type="ARBA" id="ARBA00022837"/>
    </source>
</evidence>
<dbReference type="PANTHER" id="PTHR46682">
    <property type="entry name" value="ADHESION G-PROTEIN COUPLED RECEPTOR V1"/>
    <property type="match status" value="1"/>
</dbReference>